<evidence type="ECO:0000256" key="2">
    <source>
        <dbReference type="ARBA" id="ARBA00023002"/>
    </source>
</evidence>
<keyword evidence="5" id="KW-1185">Reference proteome</keyword>
<name>A0A4Z0BGW9_9BURK</name>
<evidence type="ECO:0000313" key="4">
    <source>
        <dbReference type="EMBL" id="TFY98566.1"/>
    </source>
</evidence>
<organism evidence="4 5">
    <name type="scientific">Ramlibacter rhizophilus</name>
    <dbReference type="NCBI Taxonomy" id="1781167"/>
    <lineage>
        <taxon>Bacteria</taxon>
        <taxon>Pseudomonadati</taxon>
        <taxon>Pseudomonadota</taxon>
        <taxon>Betaproteobacteria</taxon>
        <taxon>Burkholderiales</taxon>
        <taxon>Comamonadaceae</taxon>
        <taxon>Ramlibacter</taxon>
    </lineage>
</organism>
<protein>
    <submittedName>
        <fullName evidence="4">SDR family oxidoreductase</fullName>
    </submittedName>
</protein>
<dbReference type="Proteomes" id="UP000297564">
    <property type="component" value="Unassembled WGS sequence"/>
</dbReference>
<dbReference type="PANTHER" id="PTHR43669">
    <property type="entry name" value="5-KETO-D-GLUCONATE 5-REDUCTASE"/>
    <property type="match status" value="1"/>
</dbReference>
<dbReference type="InterPro" id="IPR057326">
    <property type="entry name" value="KR_dom"/>
</dbReference>
<proteinExistence type="inferred from homology"/>
<feature type="domain" description="Ketoreductase" evidence="3">
    <location>
        <begin position="32"/>
        <end position="243"/>
    </location>
</feature>
<dbReference type="AlphaFoldDB" id="A0A4Z0BGW9"/>
<dbReference type="Pfam" id="PF13561">
    <property type="entry name" value="adh_short_C2"/>
    <property type="match status" value="1"/>
</dbReference>
<dbReference type="GO" id="GO:0016491">
    <property type="term" value="F:oxidoreductase activity"/>
    <property type="evidence" value="ECO:0007669"/>
    <property type="project" value="UniProtKB-KW"/>
</dbReference>
<accession>A0A4Z0BGW9</accession>
<dbReference type="InterPro" id="IPR002347">
    <property type="entry name" value="SDR_fam"/>
</dbReference>
<reference evidence="4 5" key="1">
    <citation type="submission" date="2019-03" db="EMBL/GenBank/DDBJ databases">
        <title>Ramlibacter rhizophilus CCTCC AB2015357, whole genome shotgun sequence.</title>
        <authorList>
            <person name="Zhang X."/>
            <person name="Feng G."/>
            <person name="Zhu H."/>
        </authorList>
    </citation>
    <scope>NUCLEOTIDE SEQUENCE [LARGE SCALE GENOMIC DNA]</scope>
    <source>
        <strain evidence="4 5">CCTCC AB2015357</strain>
    </source>
</reference>
<evidence type="ECO:0000256" key="1">
    <source>
        <dbReference type="ARBA" id="ARBA00006484"/>
    </source>
</evidence>
<dbReference type="RefSeq" id="WP_135285717.1">
    <property type="nucleotide sequence ID" value="NZ_SMLL01000005.1"/>
</dbReference>
<dbReference type="InterPro" id="IPR036291">
    <property type="entry name" value="NAD(P)-bd_dom_sf"/>
</dbReference>
<dbReference type="EMBL" id="SMLL01000005">
    <property type="protein sequence ID" value="TFY98566.1"/>
    <property type="molecule type" value="Genomic_DNA"/>
</dbReference>
<dbReference type="InterPro" id="IPR020904">
    <property type="entry name" value="Sc_DH/Rdtase_CS"/>
</dbReference>
<dbReference type="SMART" id="SM00822">
    <property type="entry name" value="PKS_KR"/>
    <property type="match status" value="1"/>
</dbReference>
<dbReference type="PRINTS" id="PR00081">
    <property type="entry name" value="GDHRDH"/>
</dbReference>
<evidence type="ECO:0000313" key="5">
    <source>
        <dbReference type="Proteomes" id="UP000297564"/>
    </source>
</evidence>
<comment type="similarity">
    <text evidence="1">Belongs to the short-chain dehydrogenases/reductases (SDR) family.</text>
</comment>
<gene>
    <name evidence="4" type="ORF">EZ242_13590</name>
</gene>
<dbReference type="Gene3D" id="3.40.50.720">
    <property type="entry name" value="NAD(P)-binding Rossmann-like Domain"/>
    <property type="match status" value="1"/>
</dbReference>
<dbReference type="OrthoDB" id="8653364at2"/>
<keyword evidence="2" id="KW-0560">Oxidoreductase</keyword>
<dbReference type="FunFam" id="3.40.50.720:FF:000084">
    <property type="entry name" value="Short-chain dehydrogenase reductase"/>
    <property type="match status" value="1"/>
</dbReference>
<comment type="caution">
    <text evidence="4">The sequence shown here is derived from an EMBL/GenBank/DDBJ whole genome shotgun (WGS) entry which is preliminary data.</text>
</comment>
<sequence length="274" mass="28478">MTVATPVPGASADTQHLYRGLAPASLFSLEGKVALITGGAGGIALGLARGFAAAGARLVLADFNESVHQRVAEFREAGADVSGLVFDVTDPQAVAGAIEDVVARCGRIDIAVNNAGVIVRTHFLDLSPEEWQKVIDTDLTACFLVAQQAARRMVRQGSGRIINMGSIMNHVARPNLVPYVAAKAGVSGFTRALAADLAGTGVTVNALAPGYTVTPFSQAGDKDFNAFVSDWTPAKRWGRPEDICGAALLLASDAGAYINGHTLYIDGGFLAVTR</sequence>
<dbReference type="PROSITE" id="PS00061">
    <property type="entry name" value="ADH_SHORT"/>
    <property type="match status" value="1"/>
</dbReference>
<dbReference type="PANTHER" id="PTHR43669:SF14">
    <property type="entry name" value="OXIDOREDUCTASE"/>
    <property type="match status" value="1"/>
</dbReference>
<dbReference type="SUPFAM" id="SSF51735">
    <property type="entry name" value="NAD(P)-binding Rossmann-fold domains"/>
    <property type="match status" value="1"/>
</dbReference>
<dbReference type="PRINTS" id="PR00080">
    <property type="entry name" value="SDRFAMILY"/>
</dbReference>
<evidence type="ECO:0000259" key="3">
    <source>
        <dbReference type="SMART" id="SM00822"/>
    </source>
</evidence>